<dbReference type="AlphaFoldDB" id="A0A1Z5IZF6"/>
<comment type="caution">
    <text evidence="1">The sequence shown here is derived from an EMBL/GenBank/DDBJ whole genome shotgun (WGS) entry which is preliminary data.</text>
</comment>
<accession>A0A1Z5IZF6</accession>
<organism evidence="1 2">
    <name type="scientific">Secundilactobacillus pentosiphilus</name>
    <dbReference type="NCBI Taxonomy" id="1714682"/>
    <lineage>
        <taxon>Bacteria</taxon>
        <taxon>Bacillati</taxon>
        <taxon>Bacillota</taxon>
        <taxon>Bacilli</taxon>
        <taxon>Lactobacillales</taxon>
        <taxon>Lactobacillaceae</taxon>
        <taxon>Secundilactobacillus</taxon>
    </lineage>
</organism>
<proteinExistence type="predicted"/>
<evidence type="ECO:0000313" key="2">
    <source>
        <dbReference type="Proteomes" id="UP000198414"/>
    </source>
</evidence>
<dbReference type="EMBL" id="BCMI01000042">
    <property type="protein sequence ID" value="GAX07184.1"/>
    <property type="molecule type" value="Genomic_DNA"/>
</dbReference>
<evidence type="ECO:0000313" key="1">
    <source>
        <dbReference type="EMBL" id="GAX07184.1"/>
    </source>
</evidence>
<reference evidence="1 2" key="1">
    <citation type="submission" date="2015-11" db="EMBL/GenBank/DDBJ databases">
        <title>Draft genome sequences of new species of the genus Lactobacillus isolated from orchardgrass silage.</title>
        <authorList>
            <person name="Tohno M."/>
            <person name="Tanizawa Y."/>
            <person name="Arita M."/>
        </authorList>
    </citation>
    <scope>NUCLEOTIDE SEQUENCE [LARGE SCALE GENOMIC DNA]</scope>
    <source>
        <strain evidence="1 2">IWT25</strain>
    </source>
</reference>
<dbReference type="Proteomes" id="UP000198414">
    <property type="component" value="Unassembled WGS sequence"/>
</dbReference>
<name>A0A1Z5IZF6_9LACO</name>
<protein>
    <submittedName>
        <fullName evidence="1">Uncharacterized protein</fullName>
    </submittedName>
</protein>
<gene>
    <name evidence="1" type="ORF">IWT25_02532</name>
</gene>
<sequence length="306" mass="35717">MQSKSSLELQGEIMKLRNSIALGIVALTLGIVSATQIQASTRHYTTIPTSLRGHWYHKSGGEYAKVFFSKYHYRFNSSNGGWTDISGTTFPSYGNGHSNLSVSKRNKKGYYYIGKYATDEWSYWKRVKHNGTSALKMYTPLLPYNYKITYYYHLSYYKTISHKFRTADNTDFFYNTWSPAYLDMNSDSADLYSSYQDAKDETNSVTTFSDSTKQIEAKWISKTQQDNVLELKINGQIYYENNNYHDIRPYSASRRSDGIWSNFKPTSPYARLKKGTNIYEGTEWTFYNNANIKTYRYNGSKWKFEY</sequence>